<keyword evidence="1" id="KW-0805">Transcription regulation</keyword>
<name>A0A1M7KC60_9ACTN</name>
<accession>A0A1M7KC60</accession>
<dbReference type="InterPro" id="IPR036388">
    <property type="entry name" value="WH-like_DNA-bd_sf"/>
</dbReference>
<sequence>MERTSTPCGDERTQRHTRQLLRRVGDTWSLVLVSQLVGGPMRFTELLRAVDGISHRMLTQTLRSLERDGLVSRTAYPETPPRVEYALTPLGQTFLGSLTGLVVWGEDTQAEVEEHRSRFDADRH</sequence>
<dbReference type="InterPro" id="IPR036390">
    <property type="entry name" value="WH_DNA-bd_sf"/>
</dbReference>
<keyword evidence="2" id="KW-0238">DNA-binding</keyword>
<dbReference type="AlphaFoldDB" id="A0A1M7KC60"/>
<dbReference type="OrthoDB" id="370168at2"/>
<dbReference type="GO" id="GO:0003677">
    <property type="term" value="F:DNA binding"/>
    <property type="evidence" value="ECO:0007669"/>
    <property type="project" value="UniProtKB-KW"/>
</dbReference>
<keyword evidence="3" id="KW-0804">Transcription</keyword>
<dbReference type="Gene3D" id="1.10.10.10">
    <property type="entry name" value="Winged helix-like DNA-binding domain superfamily/Winged helix DNA-binding domain"/>
    <property type="match status" value="1"/>
</dbReference>
<keyword evidence="6" id="KW-1185">Reference proteome</keyword>
<evidence type="ECO:0000313" key="6">
    <source>
        <dbReference type="Proteomes" id="UP000184440"/>
    </source>
</evidence>
<dbReference type="EMBL" id="FRCS01000001">
    <property type="protein sequence ID" value="SHM62871.1"/>
    <property type="molecule type" value="Genomic_DNA"/>
</dbReference>
<evidence type="ECO:0000256" key="3">
    <source>
        <dbReference type="ARBA" id="ARBA00023163"/>
    </source>
</evidence>
<dbReference type="RefSeq" id="WP_073251946.1">
    <property type="nucleotide sequence ID" value="NZ_FRCS01000001.1"/>
</dbReference>
<organism evidence="5 6">
    <name type="scientific">Cryptosporangium aurantiacum</name>
    <dbReference type="NCBI Taxonomy" id="134849"/>
    <lineage>
        <taxon>Bacteria</taxon>
        <taxon>Bacillati</taxon>
        <taxon>Actinomycetota</taxon>
        <taxon>Actinomycetes</taxon>
        <taxon>Cryptosporangiales</taxon>
        <taxon>Cryptosporangiaceae</taxon>
        <taxon>Cryptosporangium</taxon>
    </lineage>
</organism>
<evidence type="ECO:0000256" key="1">
    <source>
        <dbReference type="ARBA" id="ARBA00023015"/>
    </source>
</evidence>
<dbReference type="InterPro" id="IPR002577">
    <property type="entry name" value="HTH_HxlR"/>
</dbReference>
<dbReference type="PANTHER" id="PTHR33204">
    <property type="entry name" value="TRANSCRIPTIONAL REGULATOR, MARR FAMILY"/>
    <property type="match status" value="1"/>
</dbReference>
<feature type="domain" description="HTH hxlR-type" evidence="4">
    <location>
        <begin position="8"/>
        <end position="113"/>
    </location>
</feature>
<reference evidence="5 6" key="1">
    <citation type="submission" date="2016-11" db="EMBL/GenBank/DDBJ databases">
        <authorList>
            <person name="Jaros S."/>
            <person name="Januszkiewicz K."/>
            <person name="Wedrychowicz H."/>
        </authorList>
    </citation>
    <scope>NUCLEOTIDE SEQUENCE [LARGE SCALE GENOMIC DNA]</scope>
    <source>
        <strain evidence="5 6">DSM 46144</strain>
    </source>
</reference>
<gene>
    <name evidence="5" type="ORF">SAMN05443668_1011074</name>
</gene>
<protein>
    <submittedName>
        <fullName evidence="5">Transcriptional regulator, HxlR family</fullName>
    </submittedName>
</protein>
<dbReference type="Pfam" id="PF01638">
    <property type="entry name" value="HxlR"/>
    <property type="match status" value="1"/>
</dbReference>
<dbReference type="SUPFAM" id="SSF46785">
    <property type="entry name" value="Winged helix' DNA-binding domain"/>
    <property type="match status" value="1"/>
</dbReference>
<dbReference type="PROSITE" id="PS51118">
    <property type="entry name" value="HTH_HXLR"/>
    <property type="match status" value="1"/>
</dbReference>
<evidence type="ECO:0000256" key="2">
    <source>
        <dbReference type="ARBA" id="ARBA00023125"/>
    </source>
</evidence>
<evidence type="ECO:0000259" key="4">
    <source>
        <dbReference type="PROSITE" id="PS51118"/>
    </source>
</evidence>
<evidence type="ECO:0000313" key="5">
    <source>
        <dbReference type="EMBL" id="SHM62871.1"/>
    </source>
</evidence>
<dbReference type="Proteomes" id="UP000184440">
    <property type="component" value="Unassembled WGS sequence"/>
</dbReference>
<dbReference type="PANTHER" id="PTHR33204:SF39">
    <property type="entry name" value="TRANSCRIPTIONAL REGULATORY PROTEIN"/>
    <property type="match status" value="1"/>
</dbReference>
<dbReference type="STRING" id="134849.SAMN05443668_1011074"/>
<proteinExistence type="predicted"/>